<dbReference type="AlphaFoldDB" id="A0A6A5QDT2"/>
<gene>
    <name evidence="1" type="ORF">BDU57DRAFT_323004</name>
</gene>
<name>A0A6A5QDT2_AMPQU</name>
<dbReference type="EMBL" id="ML979138">
    <property type="protein sequence ID" value="KAF1913795.1"/>
    <property type="molecule type" value="Genomic_DNA"/>
</dbReference>
<dbReference type="Proteomes" id="UP000800096">
    <property type="component" value="Unassembled WGS sequence"/>
</dbReference>
<proteinExistence type="predicted"/>
<evidence type="ECO:0000313" key="2">
    <source>
        <dbReference type="Proteomes" id="UP000800096"/>
    </source>
</evidence>
<organism evidence="1 2">
    <name type="scientific">Ampelomyces quisqualis</name>
    <name type="common">Powdery mildew agent</name>
    <dbReference type="NCBI Taxonomy" id="50730"/>
    <lineage>
        <taxon>Eukaryota</taxon>
        <taxon>Fungi</taxon>
        <taxon>Dikarya</taxon>
        <taxon>Ascomycota</taxon>
        <taxon>Pezizomycotina</taxon>
        <taxon>Dothideomycetes</taxon>
        <taxon>Pleosporomycetidae</taxon>
        <taxon>Pleosporales</taxon>
        <taxon>Pleosporineae</taxon>
        <taxon>Phaeosphaeriaceae</taxon>
        <taxon>Ampelomyces</taxon>
    </lineage>
</organism>
<evidence type="ECO:0000313" key="1">
    <source>
        <dbReference type="EMBL" id="KAF1913795.1"/>
    </source>
</evidence>
<protein>
    <submittedName>
        <fullName evidence="1">Uncharacterized protein</fullName>
    </submittedName>
</protein>
<keyword evidence="2" id="KW-1185">Reference proteome</keyword>
<reference evidence="1" key="1">
    <citation type="journal article" date="2020" name="Stud. Mycol.">
        <title>101 Dothideomycetes genomes: a test case for predicting lifestyles and emergence of pathogens.</title>
        <authorList>
            <person name="Haridas S."/>
            <person name="Albert R."/>
            <person name="Binder M."/>
            <person name="Bloem J."/>
            <person name="Labutti K."/>
            <person name="Salamov A."/>
            <person name="Andreopoulos B."/>
            <person name="Baker S."/>
            <person name="Barry K."/>
            <person name="Bills G."/>
            <person name="Bluhm B."/>
            <person name="Cannon C."/>
            <person name="Castanera R."/>
            <person name="Culley D."/>
            <person name="Daum C."/>
            <person name="Ezra D."/>
            <person name="Gonzalez J."/>
            <person name="Henrissat B."/>
            <person name="Kuo A."/>
            <person name="Liang C."/>
            <person name="Lipzen A."/>
            <person name="Lutzoni F."/>
            <person name="Magnuson J."/>
            <person name="Mondo S."/>
            <person name="Nolan M."/>
            <person name="Ohm R."/>
            <person name="Pangilinan J."/>
            <person name="Park H.-J."/>
            <person name="Ramirez L."/>
            <person name="Alfaro M."/>
            <person name="Sun H."/>
            <person name="Tritt A."/>
            <person name="Yoshinaga Y."/>
            <person name="Zwiers L.-H."/>
            <person name="Turgeon B."/>
            <person name="Goodwin S."/>
            <person name="Spatafora J."/>
            <person name="Crous P."/>
            <person name="Grigoriev I."/>
        </authorList>
    </citation>
    <scope>NUCLEOTIDE SEQUENCE</scope>
    <source>
        <strain evidence="1">HMLAC05119</strain>
    </source>
</reference>
<sequence>MADHQGIFITTFTTLRRVHYETRITCPCRRKRIHYSSIHHTGGEGGGFSSPSFLPRYLISLPLPLCVFFPCILLSTSTGRTSPLPSPHKGAVRITSMLSFSNLDDTEISTPFCDEIVFLFWCMGLKSYTLHPNTPRPHPILHHILRCVVNADHATSTRDAHFRVIRVSCAWYEVPRRGVFEECRKSGA</sequence>
<accession>A0A6A5QDT2</accession>